<sequence length="82" mass="8665">MNDGRPVMIMAGGTGGHIFPGLAVAEVLAARAVPVVWLGATGALETRLVPARGIRLLELPVRGVRGKGWQARLRAPWMLLTA</sequence>
<name>T1BNA1_9ZZZZ</name>
<dbReference type="PANTHER" id="PTHR21015">
    <property type="entry name" value="UDP-N-ACETYLGLUCOSAMINE--N-ACETYLMURAMYL-(PENTAPEPTIDE) PYROPHOSPHORYL-UNDECAPRENOL N-ACETYLGLUCOSAMINE TRANSFERASE 1"/>
    <property type="match status" value="1"/>
</dbReference>
<dbReference type="Pfam" id="PF03033">
    <property type="entry name" value="Glyco_transf_28"/>
    <property type="match status" value="1"/>
</dbReference>
<gene>
    <name evidence="4" type="ORF">B1A_12060</name>
</gene>
<reference evidence="4" key="1">
    <citation type="submission" date="2013-08" db="EMBL/GenBank/DDBJ databases">
        <authorList>
            <person name="Mendez C."/>
            <person name="Richter M."/>
            <person name="Ferrer M."/>
            <person name="Sanchez J."/>
        </authorList>
    </citation>
    <scope>NUCLEOTIDE SEQUENCE</scope>
</reference>
<keyword evidence="2 4" id="KW-0808">Transferase</keyword>
<evidence type="ECO:0000256" key="2">
    <source>
        <dbReference type="ARBA" id="ARBA00022679"/>
    </source>
</evidence>
<dbReference type="SUPFAM" id="SSF53756">
    <property type="entry name" value="UDP-Glycosyltransferase/glycogen phosphorylase"/>
    <property type="match status" value="1"/>
</dbReference>
<evidence type="ECO:0000259" key="3">
    <source>
        <dbReference type="Pfam" id="PF03033"/>
    </source>
</evidence>
<evidence type="ECO:0000313" key="4">
    <source>
        <dbReference type="EMBL" id="EQD54769.1"/>
    </source>
</evidence>
<protein>
    <submittedName>
        <fullName evidence="4">Undecaprenyldiphospho-muramoylpentapeptide beta-N-acetylglucosaminyltransferase</fullName>
    </submittedName>
</protein>
<feature type="non-terminal residue" evidence="4">
    <location>
        <position position="82"/>
    </location>
</feature>
<dbReference type="Gene3D" id="3.40.50.2000">
    <property type="entry name" value="Glycogen Phosphorylase B"/>
    <property type="match status" value="1"/>
</dbReference>
<feature type="domain" description="Glycosyltransferase family 28 N-terminal" evidence="3">
    <location>
        <begin position="7"/>
        <end position="80"/>
    </location>
</feature>
<comment type="caution">
    <text evidence="4">The sequence shown here is derived from an EMBL/GenBank/DDBJ whole genome shotgun (WGS) entry which is preliminary data.</text>
</comment>
<dbReference type="GO" id="GO:0050511">
    <property type="term" value="F:undecaprenyldiphospho-muramoylpentapeptide beta-N-acetylglucosaminyltransferase activity"/>
    <property type="evidence" value="ECO:0007669"/>
    <property type="project" value="TreeGrafter"/>
</dbReference>
<dbReference type="InterPro" id="IPR004276">
    <property type="entry name" value="GlycoTrans_28_N"/>
</dbReference>
<evidence type="ECO:0000256" key="1">
    <source>
        <dbReference type="ARBA" id="ARBA00022676"/>
    </source>
</evidence>
<accession>T1BNA1</accession>
<dbReference type="GO" id="GO:0005975">
    <property type="term" value="P:carbohydrate metabolic process"/>
    <property type="evidence" value="ECO:0007669"/>
    <property type="project" value="InterPro"/>
</dbReference>
<organism evidence="4">
    <name type="scientific">mine drainage metagenome</name>
    <dbReference type="NCBI Taxonomy" id="410659"/>
    <lineage>
        <taxon>unclassified sequences</taxon>
        <taxon>metagenomes</taxon>
        <taxon>ecological metagenomes</taxon>
    </lineage>
</organism>
<dbReference type="EMBL" id="AUZX01008708">
    <property type="protein sequence ID" value="EQD54769.1"/>
    <property type="molecule type" value="Genomic_DNA"/>
</dbReference>
<dbReference type="AlphaFoldDB" id="T1BNA1"/>
<proteinExistence type="predicted"/>
<reference evidence="4" key="2">
    <citation type="journal article" date="2014" name="ISME J.">
        <title>Microbial stratification in low pH oxic and suboxic macroscopic growths along an acid mine drainage.</title>
        <authorList>
            <person name="Mendez-Garcia C."/>
            <person name="Mesa V."/>
            <person name="Sprenger R.R."/>
            <person name="Richter M."/>
            <person name="Diez M.S."/>
            <person name="Solano J."/>
            <person name="Bargiela R."/>
            <person name="Golyshina O.V."/>
            <person name="Manteca A."/>
            <person name="Ramos J.L."/>
            <person name="Gallego J.R."/>
            <person name="Llorente I."/>
            <person name="Martins Dos Santos V.A."/>
            <person name="Jensen O.N."/>
            <person name="Pelaez A.I."/>
            <person name="Sanchez J."/>
            <person name="Ferrer M."/>
        </authorList>
    </citation>
    <scope>NUCLEOTIDE SEQUENCE</scope>
</reference>
<keyword evidence="1 4" id="KW-0328">Glycosyltransferase</keyword>
<dbReference type="PANTHER" id="PTHR21015:SF22">
    <property type="entry name" value="GLYCOSYLTRANSFERASE"/>
    <property type="match status" value="1"/>
</dbReference>